<dbReference type="PROSITE" id="PS50084">
    <property type="entry name" value="KH_TYPE_1"/>
    <property type="match status" value="1"/>
</dbReference>
<dbReference type="Gene3D" id="3.30.300.20">
    <property type="match status" value="2"/>
</dbReference>
<sequence length="403" mass="45637">MNKELIESLNVLEKEKEISKEVLFEAIENSLVVAYKNNFNKADNVIVNVDRETGDFHIYSQKEVVEEVFDPVIEISLEDARAIKGTYEIGDMVNVEIQSKDFGRIATQSAKNGILQKIREEERKSVFEQYYEKQNDIITGIVQRINGKNISVNLGKTDTVLMEKEQVPGEHFRPTDRIKLYITEVKDGNKGPRIVVSRTHPGLVKRLFEQEVSEIQDGTVEIKSISREAGSRTKMAVYSNNPNVDAVGACVGVNGARVNAIVDELCGEKIDIINWDENPAILIENALSPAKVVSVLADPDEKEAMVIVPDYQLSLAIGKEGQNARLAARLTGFKIDIKSETQAKEAGIQYIFDDDEYYDEDEYYDDDEYYDEEEYNEEKNEADDTLEENFDENEADSEDDSEE</sequence>
<dbReference type="CDD" id="cd22529">
    <property type="entry name" value="KH-II_NusA_rpt2"/>
    <property type="match status" value="1"/>
</dbReference>
<keyword evidence="1 7" id="KW-0806">Transcription termination</keyword>
<comment type="caution">
    <text evidence="11">The sequence shown here is derived from an EMBL/GenBank/DDBJ whole genome shotgun (WGS) entry which is preliminary data.</text>
</comment>
<dbReference type="InterPro" id="IPR030842">
    <property type="entry name" value="TF_NusA_bacterial"/>
</dbReference>
<keyword evidence="2 7" id="KW-0963">Cytoplasm</keyword>
<dbReference type="InterPro" id="IPR003029">
    <property type="entry name" value="S1_domain"/>
</dbReference>
<dbReference type="HAMAP" id="MF_00945_B">
    <property type="entry name" value="NusA_B"/>
    <property type="match status" value="1"/>
</dbReference>
<evidence type="ECO:0000259" key="10">
    <source>
        <dbReference type="SMART" id="SM00322"/>
    </source>
</evidence>
<dbReference type="InterPro" id="IPR012340">
    <property type="entry name" value="NA-bd_OB-fold"/>
</dbReference>
<comment type="subcellular location">
    <subcellularLocation>
        <location evidence="7">Cytoplasm</location>
    </subcellularLocation>
</comment>
<organism evidence="11 12">
    <name type="scientific">Eubacterium album</name>
    <dbReference type="NCBI Taxonomy" id="2978477"/>
    <lineage>
        <taxon>Bacteria</taxon>
        <taxon>Bacillati</taxon>
        <taxon>Bacillota</taxon>
        <taxon>Clostridia</taxon>
        <taxon>Eubacteriales</taxon>
        <taxon>Eubacteriaceae</taxon>
        <taxon>Eubacterium</taxon>
    </lineage>
</organism>
<keyword evidence="3 7" id="KW-0889">Transcription antitermination</keyword>
<dbReference type="EMBL" id="JAODBU010000002">
    <property type="protein sequence ID" value="MCT7397888.1"/>
    <property type="molecule type" value="Genomic_DNA"/>
</dbReference>
<dbReference type="SMART" id="SM00316">
    <property type="entry name" value="S1"/>
    <property type="match status" value="1"/>
</dbReference>
<evidence type="ECO:0000313" key="11">
    <source>
        <dbReference type="EMBL" id="MCT7397888.1"/>
    </source>
</evidence>
<dbReference type="Pfam" id="PF08529">
    <property type="entry name" value="NusA_N"/>
    <property type="match status" value="1"/>
</dbReference>
<dbReference type="SUPFAM" id="SSF50249">
    <property type="entry name" value="Nucleic acid-binding proteins"/>
    <property type="match status" value="1"/>
</dbReference>
<dbReference type="Pfam" id="PF26594">
    <property type="entry name" value="KH_NusA_2nd"/>
    <property type="match status" value="1"/>
</dbReference>
<keyword evidence="5 7" id="KW-0805">Transcription regulation</keyword>
<comment type="similarity">
    <text evidence="7">Belongs to the NusA family.</text>
</comment>
<evidence type="ECO:0000256" key="4">
    <source>
        <dbReference type="ARBA" id="ARBA00022884"/>
    </source>
</evidence>
<name>A0ABT2LX59_9FIRM</name>
<dbReference type="NCBIfam" id="TIGR01953">
    <property type="entry name" value="NusA"/>
    <property type="match status" value="1"/>
</dbReference>
<dbReference type="InterPro" id="IPR015946">
    <property type="entry name" value="KH_dom-like_a/b"/>
</dbReference>
<dbReference type="InterPro" id="IPR004087">
    <property type="entry name" value="KH_dom"/>
</dbReference>
<gene>
    <name evidence="7 11" type="primary">nusA</name>
    <name evidence="11" type="ORF">N5B56_02135</name>
</gene>
<keyword evidence="6 7" id="KW-0804">Transcription</keyword>
<dbReference type="Pfam" id="PF13184">
    <property type="entry name" value="KH_NusA_1st"/>
    <property type="match status" value="1"/>
</dbReference>
<dbReference type="SUPFAM" id="SSF69705">
    <property type="entry name" value="Transcription factor NusA, N-terminal domain"/>
    <property type="match status" value="1"/>
</dbReference>
<dbReference type="InterPro" id="IPR058582">
    <property type="entry name" value="KH_NusA_2nd"/>
</dbReference>
<dbReference type="InterPro" id="IPR025249">
    <property type="entry name" value="TF_NusA_KH_1st"/>
</dbReference>
<dbReference type="RefSeq" id="WP_022088482.1">
    <property type="nucleotide sequence ID" value="NZ_JAODBU010000002.1"/>
</dbReference>
<dbReference type="InterPro" id="IPR013735">
    <property type="entry name" value="TF_NusA_N"/>
</dbReference>
<feature type="domain" description="S1 motif" evidence="9">
    <location>
        <begin position="133"/>
        <end position="199"/>
    </location>
</feature>
<dbReference type="InterPro" id="IPR009019">
    <property type="entry name" value="KH_sf_prok-type"/>
</dbReference>
<dbReference type="Gene3D" id="3.30.1480.10">
    <property type="entry name" value="NusA, N-terminal domain"/>
    <property type="match status" value="1"/>
</dbReference>
<dbReference type="InterPro" id="IPR036555">
    <property type="entry name" value="NusA_N_sf"/>
</dbReference>
<dbReference type="CDD" id="cd04455">
    <property type="entry name" value="S1_NusA"/>
    <property type="match status" value="1"/>
</dbReference>
<comment type="subunit">
    <text evidence="7">Monomer. Binds directly to the core enzyme of the DNA-dependent RNA polymerase and to nascent RNA.</text>
</comment>
<dbReference type="SMART" id="SM00322">
    <property type="entry name" value="KH"/>
    <property type="match status" value="2"/>
</dbReference>
<accession>A0ABT2LX59</accession>
<dbReference type="PANTHER" id="PTHR22648:SF0">
    <property type="entry name" value="TRANSCRIPTION TERMINATION_ANTITERMINATION PROTEIN NUSA"/>
    <property type="match status" value="1"/>
</dbReference>
<dbReference type="PANTHER" id="PTHR22648">
    <property type="entry name" value="TRANSCRIPTION TERMINATION FACTOR NUSA"/>
    <property type="match status" value="1"/>
</dbReference>
<evidence type="ECO:0000256" key="1">
    <source>
        <dbReference type="ARBA" id="ARBA00022472"/>
    </source>
</evidence>
<evidence type="ECO:0000256" key="2">
    <source>
        <dbReference type="ARBA" id="ARBA00022490"/>
    </source>
</evidence>
<protein>
    <recommendedName>
        <fullName evidence="7">Transcription termination/antitermination protein NusA</fullName>
    </recommendedName>
</protein>
<dbReference type="InterPro" id="IPR010213">
    <property type="entry name" value="TF_NusA"/>
</dbReference>
<keyword evidence="12" id="KW-1185">Reference proteome</keyword>
<dbReference type="SUPFAM" id="SSF54814">
    <property type="entry name" value="Prokaryotic type KH domain (KH-domain type II)"/>
    <property type="match status" value="2"/>
</dbReference>
<feature type="region of interest" description="Disordered" evidence="8">
    <location>
        <begin position="361"/>
        <end position="403"/>
    </location>
</feature>
<evidence type="ECO:0000259" key="9">
    <source>
        <dbReference type="SMART" id="SM00316"/>
    </source>
</evidence>
<evidence type="ECO:0000256" key="5">
    <source>
        <dbReference type="ARBA" id="ARBA00023015"/>
    </source>
</evidence>
<proteinExistence type="inferred from homology"/>
<dbReference type="CDD" id="cd02134">
    <property type="entry name" value="KH-II_NusA_rpt1"/>
    <property type="match status" value="1"/>
</dbReference>
<evidence type="ECO:0000256" key="8">
    <source>
        <dbReference type="SAM" id="MobiDB-lite"/>
    </source>
</evidence>
<dbReference type="Proteomes" id="UP001431199">
    <property type="component" value="Unassembled WGS sequence"/>
</dbReference>
<evidence type="ECO:0000256" key="6">
    <source>
        <dbReference type="ARBA" id="ARBA00023163"/>
    </source>
</evidence>
<dbReference type="Gene3D" id="2.40.50.140">
    <property type="entry name" value="Nucleic acid-binding proteins"/>
    <property type="match status" value="1"/>
</dbReference>
<evidence type="ECO:0000256" key="3">
    <source>
        <dbReference type="ARBA" id="ARBA00022814"/>
    </source>
</evidence>
<reference evidence="11" key="1">
    <citation type="submission" date="2022-09" db="EMBL/GenBank/DDBJ databases">
        <title>Eubacterium sp. LFL-14 isolated from human feces.</title>
        <authorList>
            <person name="Liu F."/>
        </authorList>
    </citation>
    <scope>NUCLEOTIDE SEQUENCE</scope>
    <source>
        <strain evidence="11">LFL-14</strain>
    </source>
</reference>
<feature type="domain" description="K Homology" evidence="10">
    <location>
        <begin position="229"/>
        <end position="292"/>
    </location>
</feature>
<feature type="domain" description="K Homology" evidence="10">
    <location>
        <begin position="300"/>
        <end position="356"/>
    </location>
</feature>
<comment type="function">
    <text evidence="7">Participates in both transcription termination and antitermination.</text>
</comment>
<evidence type="ECO:0000313" key="12">
    <source>
        <dbReference type="Proteomes" id="UP001431199"/>
    </source>
</evidence>
<keyword evidence="4 7" id="KW-0694">RNA-binding</keyword>
<evidence type="ECO:0000256" key="7">
    <source>
        <dbReference type="HAMAP-Rule" id="MF_00945"/>
    </source>
</evidence>